<keyword evidence="2" id="KW-1185">Reference proteome</keyword>
<proteinExistence type="predicted"/>
<gene>
    <name evidence="1" type="ORF">D9756_010555</name>
</gene>
<dbReference type="AlphaFoldDB" id="A0A8H5CRU7"/>
<evidence type="ECO:0000313" key="1">
    <source>
        <dbReference type="EMBL" id="KAF5346864.1"/>
    </source>
</evidence>
<comment type="caution">
    <text evidence="1">The sequence shown here is derived from an EMBL/GenBank/DDBJ whole genome shotgun (WGS) entry which is preliminary data.</text>
</comment>
<sequence>MFAGLMTTTLGALQAGGMFQFSPGILAAQGAASYIVTLLDSTPSIGSDIQHLPRQPDGKKTSDEKAIIERIEAKKWPMLLLYQSSSPGAEGDQLCGGTRLICGISLG</sequence>
<organism evidence="1 2">
    <name type="scientific">Leucocoprinus leucothites</name>
    <dbReference type="NCBI Taxonomy" id="201217"/>
    <lineage>
        <taxon>Eukaryota</taxon>
        <taxon>Fungi</taxon>
        <taxon>Dikarya</taxon>
        <taxon>Basidiomycota</taxon>
        <taxon>Agaricomycotina</taxon>
        <taxon>Agaricomycetes</taxon>
        <taxon>Agaricomycetidae</taxon>
        <taxon>Agaricales</taxon>
        <taxon>Agaricineae</taxon>
        <taxon>Agaricaceae</taxon>
        <taxon>Leucocoprinus</taxon>
    </lineage>
</organism>
<dbReference type="EMBL" id="JAACJO010000029">
    <property type="protein sequence ID" value="KAF5346864.1"/>
    <property type="molecule type" value="Genomic_DNA"/>
</dbReference>
<dbReference type="OrthoDB" id="6500128at2759"/>
<name>A0A8H5CRU7_9AGAR</name>
<evidence type="ECO:0000313" key="2">
    <source>
        <dbReference type="Proteomes" id="UP000559027"/>
    </source>
</evidence>
<accession>A0A8H5CRU7</accession>
<protein>
    <submittedName>
        <fullName evidence="1">Uncharacterized protein</fullName>
    </submittedName>
</protein>
<reference evidence="1 2" key="1">
    <citation type="journal article" date="2020" name="ISME J.">
        <title>Uncovering the hidden diversity of litter-decomposition mechanisms in mushroom-forming fungi.</title>
        <authorList>
            <person name="Floudas D."/>
            <person name="Bentzer J."/>
            <person name="Ahren D."/>
            <person name="Johansson T."/>
            <person name="Persson P."/>
            <person name="Tunlid A."/>
        </authorList>
    </citation>
    <scope>NUCLEOTIDE SEQUENCE [LARGE SCALE GENOMIC DNA]</scope>
    <source>
        <strain evidence="1 2">CBS 146.42</strain>
    </source>
</reference>
<dbReference type="Proteomes" id="UP000559027">
    <property type="component" value="Unassembled WGS sequence"/>
</dbReference>